<organism evidence="1 2">
    <name type="scientific">Octadecabacter temperatus</name>
    <dbReference type="NCBI Taxonomy" id="1458307"/>
    <lineage>
        <taxon>Bacteria</taxon>
        <taxon>Pseudomonadati</taxon>
        <taxon>Pseudomonadota</taxon>
        <taxon>Alphaproteobacteria</taxon>
        <taxon>Rhodobacterales</taxon>
        <taxon>Roseobacteraceae</taxon>
        <taxon>Octadecabacter</taxon>
    </lineage>
</organism>
<reference evidence="1 2" key="1">
    <citation type="journal article" date="2015" name="Genome Announc.">
        <title>Closed Genome Sequence of Octadecabacter temperatus SB1, the First Mesophilic Species of the Genus Octadecabacter.</title>
        <authorList>
            <person name="Voget S."/>
            <person name="Billerbeck S."/>
            <person name="Simon M."/>
            <person name="Daniel R."/>
        </authorList>
    </citation>
    <scope>NUCLEOTIDE SEQUENCE [LARGE SCALE GENOMIC DNA]</scope>
    <source>
        <strain evidence="1 2">SB1</strain>
    </source>
</reference>
<dbReference type="Pfam" id="PF11066">
    <property type="entry name" value="DUF2867"/>
    <property type="match status" value="1"/>
</dbReference>
<dbReference type="PATRIC" id="fig|1458307.3.peg.1082"/>
<gene>
    <name evidence="1" type="ORF">OSB_10680</name>
</gene>
<sequence>MPLVLKTPLPKTSHLWTHVQTGDFIDGYCVAAELPPKLAAEIGLTMPAWANFLLALRNKIVAPLGLKTETDASSGDSENLIFPTTYESVDEIILGTDDKHLNFRIAVRREAGMIHMATWVHRNNLMGRIYLGLVMPFHILIVRDAMRRIARHGTAAPIASPPSTH</sequence>
<dbReference type="Proteomes" id="UP000067444">
    <property type="component" value="Chromosome"/>
</dbReference>
<accession>A0A0K0Y3W9</accession>
<dbReference type="EMBL" id="CP012160">
    <property type="protein sequence ID" value="AKS45625.1"/>
    <property type="molecule type" value="Genomic_DNA"/>
</dbReference>
<protein>
    <submittedName>
        <fullName evidence="1">Uncharacterized protein</fullName>
    </submittedName>
</protein>
<keyword evidence="2" id="KW-1185">Reference proteome</keyword>
<dbReference type="AlphaFoldDB" id="A0A0K0Y3W9"/>
<name>A0A0K0Y3W9_9RHOB</name>
<dbReference type="KEGG" id="otm:OSB_10680"/>
<proteinExistence type="predicted"/>
<dbReference type="OrthoDB" id="7058586at2"/>
<evidence type="ECO:0000313" key="1">
    <source>
        <dbReference type="EMBL" id="AKS45625.1"/>
    </source>
</evidence>
<dbReference type="InterPro" id="IPR021295">
    <property type="entry name" value="DUF2867"/>
</dbReference>
<dbReference type="RefSeq" id="WP_049833996.1">
    <property type="nucleotide sequence ID" value="NZ_CP012160.1"/>
</dbReference>
<dbReference type="STRING" id="1458307.OSB_10680"/>
<evidence type="ECO:0000313" key="2">
    <source>
        <dbReference type="Proteomes" id="UP000067444"/>
    </source>
</evidence>